<dbReference type="EC" id="4.3.1.17" evidence="4"/>
<evidence type="ECO:0000256" key="8">
    <source>
        <dbReference type="ARBA" id="ARBA00023004"/>
    </source>
</evidence>
<dbReference type="EMBL" id="BAAAKK010000005">
    <property type="protein sequence ID" value="GAA1424710.1"/>
    <property type="molecule type" value="Genomic_DNA"/>
</dbReference>
<keyword evidence="5" id="KW-0312">Gluconeogenesis</keyword>
<dbReference type="Pfam" id="PF03313">
    <property type="entry name" value="SDH_alpha"/>
    <property type="match status" value="1"/>
</dbReference>
<evidence type="ECO:0000256" key="10">
    <source>
        <dbReference type="ARBA" id="ARBA00023239"/>
    </source>
</evidence>
<evidence type="ECO:0000259" key="14">
    <source>
        <dbReference type="Pfam" id="PF03315"/>
    </source>
</evidence>
<comment type="catalytic activity">
    <reaction evidence="12">
        <text>L-serine = pyruvate + NH4(+)</text>
        <dbReference type="Rhea" id="RHEA:19169"/>
        <dbReference type="ChEBI" id="CHEBI:15361"/>
        <dbReference type="ChEBI" id="CHEBI:28938"/>
        <dbReference type="ChEBI" id="CHEBI:33384"/>
        <dbReference type="EC" id="4.3.1.17"/>
    </reaction>
</comment>
<evidence type="ECO:0000256" key="2">
    <source>
        <dbReference type="ARBA" id="ARBA00004742"/>
    </source>
</evidence>
<comment type="similarity">
    <text evidence="3">Belongs to the iron-sulfur dependent L-serine dehydratase family.</text>
</comment>
<dbReference type="PANTHER" id="PTHR30182">
    <property type="entry name" value="L-SERINE DEHYDRATASE"/>
    <property type="match status" value="1"/>
</dbReference>
<evidence type="ECO:0000259" key="13">
    <source>
        <dbReference type="Pfam" id="PF03313"/>
    </source>
</evidence>
<dbReference type="Proteomes" id="UP001501266">
    <property type="component" value="Unassembled WGS sequence"/>
</dbReference>
<accession>A0ABN1Z105</accession>
<keyword evidence="7" id="KW-0479">Metal-binding</keyword>
<keyword evidence="9" id="KW-0411">Iron-sulfur</keyword>
<evidence type="ECO:0000256" key="7">
    <source>
        <dbReference type="ARBA" id="ARBA00022723"/>
    </source>
</evidence>
<feature type="domain" description="Serine dehydratase-like alpha subunit" evidence="13">
    <location>
        <begin position="231"/>
        <end position="502"/>
    </location>
</feature>
<comment type="pathway">
    <text evidence="2">Carbohydrate biosynthesis; gluconeogenesis.</text>
</comment>
<dbReference type="Gene3D" id="3.30.1330.90">
    <property type="entry name" value="D-3-phosphoglycerate dehydrogenase, domain 3"/>
    <property type="match status" value="1"/>
</dbReference>
<gene>
    <name evidence="15" type="ORF">GCM10009640_21510</name>
</gene>
<keyword evidence="10" id="KW-0456">Lyase</keyword>
<keyword evidence="8" id="KW-0408">Iron</keyword>
<feature type="domain" description="Serine dehydratase beta chain" evidence="14">
    <location>
        <begin position="44"/>
        <end position="197"/>
    </location>
</feature>
<name>A0ABN1Z105_9MICO</name>
<dbReference type="Pfam" id="PF03315">
    <property type="entry name" value="SDH_beta"/>
    <property type="match status" value="1"/>
</dbReference>
<evidence type="ECO:0000256" key="3">
    <source>
        <dbReference type="ARBA" id="ARBA00008636"/>
    </source>
</evidence>
<evidence type="ECO:0000256" key="9">
    <source>
        <dbReference type="ARBA" id="ARBA00023014"/>
    </source>
</evidence>
<dbReference type="InterPro" id="IPR004644">
    <property type="entry name" value="Fe-S_L-Ser_mono"/>
</dbReference>
<keyword evidence="16" id="KW-1185">Reference proteome</keyword>
<evidence type="ECO:0000256" key="11">
    <source>
        <dbReference type="ARBA" id="ARBA00041766"/>
    </source>
</evidence>
<dbReference type="PANTHER" id="PTHR30182:SF1">
    <property type="entry name" value="L-SERINE DEHYDRATASE 1"/>
    <property type="match status" value="1"/>
</dbReference>
<protein>
    <recommendedName>
        <fullName evidence="4">L-serine ammonia-lyase</fullName>
        <ecNumber evidence="4">4.3.1.17</ecNumber>
    </recommendedName>
    <alternativeName>
        <fullName evidence="11">L-serine deaminase</fullName>
    </alternativeName>
</protein>
<keyword evidence="6" id="KW-0004">4Fe-4S</keyword>
<dbReference type="InterPro" id="IPR029009">
    <property type="entry name" value="ASB_dom_sf"/>
</dbReference>
<evidence type="ECO:0000256" key="1">
    <source>
        <dbReference type="ARBA" id="ARBA00001966"/>
    </source>
</evidence>
<evidence type="ECO:0000256" key="6">
    <source>
        <dbReference type="ARBA" id="ARBA00022485"/>
    </source>
</evidence>
<evidence type="ECO:0000313" key="16">
    <source>
        <dbReference type="Proteomes" id="UP001501266"/>
    </source>
</evidence>
<comment type="caution">
    <text evidence="15">The sequence shown here is derived from an EMBL/GenBank/DDBJ whole genome shotgun (WGS) entry which is preliminary data.</text>
</comment>
<reference evidence="15 16" key="1">
    <citation type="journal article" date="2019" name="Int. J. Syst. Evol. Microbiol.">
        <title>The Global Catalogue of Microorganisms (GCM) 10K type strain sequencing project: providing services to taxonomists for standard genome sequencing and annotation.</title>
        <authorList>
            <consortium name="The Broad Institute Genomics Platform"/>
            <consortium name="The Broad Institute Genome Sequencing Center for Infectious Disease"/>
            <person name="Wu L."/>
            <person name="Ma J."/>
        </authorList>
    </citation>
    <scope>NUCLEOTIDE SEQUENCE [LARGE SCALE GENOMIC DNA]</scope>
    <source>
        <strain evidence="15 16">JCM 12398</strain>
    </source>
</reference>
<dbReference type="SUPFAM" id="SSF143548">
    <property type="entry name" value="Serine metabolism enzymes domain"/>
    <property type="match status" value="1"/>
</dbReference>
<evidence type="ECO:0000256" key="12">
    <source>
        <dbReference type="ARBA" id="ARBA00049406"/>
    </source>
</evidence>
<comment type="cofactor">
    <cofactor evidence="1">
        <name>[4Fe-4S] cluster</name>
        <dbReference type="ChEBI" id="CHEBI:49883"/>
    </cofactor>
</comment>
<dbReference type="InterPro" id="IPR005130">
    <property type="entry name" value="Ser_deHydtase-like_asu"/>
</dbReference>
<evidence type="ECO:0000313" key="15">
    <source>
        <dbReference type="EMBL" id="GAA1424710.1"/>
    </source>
</evidence>
<dbReference type="InterPro" id="IPR051318">
    <property type="entry name" value="Fe-S_L-Ser"/>
</dbReference>
<organism evidence="15 16">
    <name type="scientific">Agrococcus citreus</name>
    <dbReference type="NCBI Taxonomy" id="84643"/>
    <lineage>
        <taxon>Bacteria</taxon>
        <taxon>Bacillati</taxon>
        <taxon>Actinomycetota</taxon>
        <taxon>Actinomycetes</taxon>
        <taxon>Micrococcales</taxon>
        <taxon>Microbacteriaceae</taxon>
        <taxon>Agrococcus</taxon>
    </lineage>
</organism>
<sequence length="508" mass="54069">MRLDALEPEESTVTSHAITNGRLQEPVEVGSHATATAPVFESLSVLDMFKIGIGPSSSHTIGPMRAALDFVAQADASGRFDDIARLRVDLLGSLGATGSGHGTDTAIMLGLSGLAPDTVETPQITATLEQIRASGELQLGGRRTVPFDESKVFIFRPLTVRREHPNALRITAYDAADTEIATAGYYSIGGGFVMRHDEGDVLSPVPEPATQAHPVRYPFSHGDELVARCRETGLSVAELMLENETAWRSRDETIARLERIWEVMQECVAHGIETDGILPGGLDVKRRSKDWHDKLLARDAAPKTGRPDLLEGMEWVNLYALAVNEENAAGARVVTAPTNGAAGIIPAVMHYADRFANCVDDEVSWQVRFLLVAGAIGIIIKSNASISGAEVGCQGEVGSACAMAAAGFAAVLGATPEQIENAAEIGIEHNLGLTCDPIKGLVQIPCIERNAMASVKAINAARMAQQGDGTHYVSLDTAVETMRRTGADMSDKYKETSLGGLAVAFIEC</sequence>
<proteinExistence type="inferred from homology"/>
<dbReference type="NCBIfam" id="TIGR00720">
    <property type="entry name" value="sda_mono"/>
    <property type="match status" value="1"/>
</dbReference>
<evidence type="ECO:0000256" key="5">
    <source>
        <dbReference type="ARBA" id="ARBA00022432"/>
    </source>
</evidence>
<dbReference type="InterPro" id="IPR005131">
    <property type="entry name" value="Ser_deHydtase_bsu"/>
</dbReference>
<evidence type="ECO:0000256" key="4">
    <source>
        <dbReference type="ARBA" id="ARBA00012093"/>
    </source>
</evidence>